<evidence type="ECO:0000313" key="4">
    <source>
        <dbReference type="EMBL" id="TFW70937.1"/>
    </source>
</evidence>
<reference evidence="4 5" key="1">
    <citation type="submission" date="2018-02" db="EMBL/GenBank/DDBJ databases">
        <title>A novel lanthanide dependent methylotroph, Methylotenera sp. La3113.</title>
        <authorList>
            <person name="Lv H."/>
            <person name="Tani A."/>
        </authorList>
    </citation>
    <scope>NUCLEOTIDE SEQUENCE [LARGE SCALE GENOMIC DNA]</scope>
    <source>
        <strain evidence="4 5">La3113</strain>
    </source>
</reference>
<evidence type="ECO:0000256" key="1">
    <source>
        <dbReference type="SAM" id="MobiDB-lite"/>
    </source>
</evidence>
<gene>
    <name evidence="4" type="primary">mlaD</name>
    <name evidence="4" type="ORF">C3Y98_08320</name>
</gene>
<dbReference type="GO" id="GO:0005548">
    <property type="term" value="F:phospholipid transporter activity"/>
    <property type="evidence" value="ECO:0007669"/>
    <property type="project" value="TreeGrafter"/>
</dbReference>
<dbReference type="AlphaFoldDB" id="A0A4Y9VQ17"/>
<dbReference type="InterPro" id="IPR052336">
    <property type="entry name" value="MlaD_Phospholipid_Transporter"/>
</dbReference>
<keyword evidence="2" id="KW-1133">Transmembrane helix</keyword>
<keyword evidence="2" id="KW-0472">Membrane</keyword>
<evidence type="ECO:0000259" key="3">
    <source>
        <dbReference type="Pfam" id="PF02470"/>
    </source>
</evidence>
<comment type="caution">
    <text evidence="4">The sequence shown here is derived from an EMBL/GenBank/DDBJ whole genome shotgun (WGS) entry which is preliminary data.</text>
</comment>
<feature type="domain" description="Mce/MlaD" evidence="3">
    <location>
        <begin position="39"/>
        <end position="116"/>
    </location>
</feature>
<dbReference type="Proteomes" id="UP000297706">
    <property type="component" value="Unassembled WGS sequence"/>
</dbReference>
<dbReference type="InterPro" id="IPR030970">
    <property type="entry name" value="ABC_MlaD"/>
</dbReference>
<evidence type="ECO:0000313" key="5">
    <source>
        <dbReference type="Proteomes" id="UP000297706"/>
    </source>
</evidence>
<name>A0A4Y9VQ17_9PROT</name>
<dbReference type="OrthoDB" id="9788420at2"/>
<feature type="transmembrane region" description="Helical" evidence="2">
    <location>
        <begin position="6"/>
        <end position="26"/>
    </location>
</feature>
<dbReference type="PANTHER" id="PTHR33371:SF4">
    <property type="entry name" value="INTERMEMBRANE PHOSPHOLIPID TRANSPORT SYSTEM BINDING PROTEIN MLAD"/>
    <property type="match status" value="1"/>
</dbReference>
<dbReference type="RefSeq" id="WP_135278060.1">
    <property type="nucleotide sequence ID" value="NZ_PQVH01000010.1"/>
</dbReference>
<dbReference type="GO" id="GO:0005543">
    <property type="term" value="F:phospholipid binding"/>
    <property type="evidence" value="ECO:0007669"/>
    <property type="project" value="TreeGrafter"/>
</dbReference>
<protein>
    <submittedName>
        <fullName evidence="4">Outer membrane lipid asymmetry maintenance protein MlaD</fullName>
    </submittedName>
</protein>
<accession>A0A4Y9VQ17</accession>
<evidence type="ECO:0000256" key="2">
    <source>
        <dbReference type="SAM" id="Phobius"/>
    </source>
</evidence>
<keyword evidence="5" id="KW-1185">Reference proteome</keyword>
<dbReference type="InterPro" id="IPR003399">
    <property type="entry name" value="Mce/MlaD"/>
</dbReference>
<dbReference type="PANTHER" id="PTHR33371">
    <property type="entry name" value="INTERMEMBRANE PHOSPHOLIPID TRANSPORT SYSTEM BINDING PROTEIN MLAD-RELATED"/>
    <property type="match status" value="1"/>
</dbReference>
<organism evidence="4 5">
    <name type="scientific">Methylotenera oryzisoli</name>
    <dbReference type="NCBI Taxonomy" id="2080758"/>
    <lineage>
        <taxon>Bacteria</taxon>
        <taxon>Pseudomonadati</taxon>
        <taxon>Pseudomonadota</taxon>
        <taxon>Betaproteobacteria</taxon>
        <taxon>Nitrosomonadales</taxon>
        <taxon>Methylophilaceae</taxon>
        <taxon>Methylotenera</taxon>
    </lineage>
</organism>
<keyword evidence="2" id="KW-0812">Transmembrane</keyword>
<dbReference type="EMBL" id="PQVH01000010">
    <property type="protein sequence ID" value="TFW70937.1"/>
    <property type="molecule type" value="Genomic_DNA"/>
</dbReference>
<sequence>MDRTKIDLWVGVFVALGAAALLGLAMKVGNLTSSKIGDTYSVSASFENIGGLKPNAPVKSAGVVVGRVADISFDSKTYEAVVTIKIDKRYQFPKDTFANIYTAGLLGEQYIGLEAGGEDDVLKTGDKISQTQDAIVLEKMISQFLYNKASETDKEKSAAPATSEPAKEKSTELGDAPF</sequence>
<dbReference type="Pfam" id="PF02470">
    <property type="entry name" value="MlaD"/>
    <property type="match status" value="1"/>
</dbReference>
<proteinExistence type="predicted"/>
<dbReference type="NCBIfam" id="TIGR04430">
    <property type="entry name" value="OM_asym_MlaD"/>
    <property type="match status" value="1"/>
</dbReference>
<feature type="region of interest" description="Disordered" evidence="1">
    <location>
        <begin position="150"/>
        <end position="178"/>
    </location>
</feature>